<feature type="compositionally biased region" description="Polar residues" evidence="1">
    <location>
        <begin position="553"/>
        <end position="562"/>
    </location>
</feature>
<gene>
    <name evidence="4" type="primary">shoc1</name>
</gene>
<dbReference type="GO" id="GO:0003697">
    <property type="term" value="F:single-stranded DNA binding"/>
    <property type="evidence" value="ECO:0007669"/>
    <property type="project" value="TreeGrafter"/>
</dbReference>
<feature type="region of interest" description="Disordered" evidence="1">
    <location>
        <begin position="279"/>
        <end position="309"/>
    </location>
</feature>
<feature type="compositionally biased region" description="Basic and acidic residues" evidence="1">
    <location>
        <begin position="735"/>
        <end position="753"/>
    </location>
</feature>
<feature type="region of interest" description="Disordered" evidence="1">
    <location>
        <begin position="550"/>
        <end position="603"/>
    </location>
</feature>
<evidence type="ECO:0000256" key="1">
    <source>
        <dbReference type="SAM" id="MobiDB-lite"/>
    </source>
</evidence>
<feature type="region of interest" description="Disordered" evidence="1">
    <location>
        <begin position="324"/>
        <end position="344"/>
    </location>
</feature>
<dbReference type="GO" id="GO:0016887">
    <property type="term" value="F:ATP hydrolysis activity"/>
    <property type="evidence" value="ECO:0007669"/>
    <property type="project" value="InterPro"/>
</dbReference>
<proteinExistence type="predicted"/>
<feature type="chain" id="PRO_5027918312" evidence="2">
    <location>
        <begin position="20"/>
        <end position="753"/>
    </location>
</feature>
<feature type="region of interest" description="Disordered" evidence="1">
    <location>
        <begin position="697"/>
        <end position="753"/>
    </location>
</feature>
<feature type="region of interest" description="Disordered" evidence="1">
    <location>
        <begin position="634"/>
        <end position="655"/>
    </location>
</feature>
<dbReference type="CTD" id="158401"/>
<protein>
    <submittedName>
        <fullName evidence="4">Uncharacterized protein shoc1 isoform X1</fullName>
    </submittedName>
</protein>
<dbReference type="GO" id="GO:0000794">
    <property type="term" value="C:condensed nuclear chromosome"/>
    <property type="evidence" value="ECO:0007669"/>
    <property type="project" value="InterPro"/>
</dbReference>
<organism evidence="3 4">
    <name type="scientific">Clupea harengus</name>
    <name type="common">Atlantic herring</name>
    <dbReference type="NCBI Taxonomy" id="7950"/>
    <lineage>
        <taxon>Eukaryota</taxon>
        <taxon>Metazoa</taxon>
        <taxon>Chordata</taxon>
        <taxon>Craniata</taxon>
        <taxon>Vertebrata</taxon>
        <taxon>Euteleostomi</taxon>
        <taxon>Actinopterygii</taxon>
        <taxon>Neopterygii</taxon>
        <taxon>Teleostei</taxon>
        <taxon>Clupei</taxon>
        <taxon>Clupeiformes</taxon>
        <taxon>Clupeoidei</taxon>
        <taxon>Clupeidae</taxon>
        <taxon>Clupea</taxon>
    </lineage>
</organism>
<dbReference type="OrthoDB" id="9909657at2759"/>
<feature type="compositionally biased region" description="Polar residues" evidence="1">
    <location>
        <begin position="697"/>
        <end position="706"/>
    </location>
</feature>
<dbReference type="Pfam" id="PF17825">
    <property type="entry name" value="DUF5587"/>
    <property type="match status" value="2"/>
</dbReference>
<dbReference type="PANTHER" id="PTHR35668:SF1">
    <property type="entry name" value="PROTEIN SHORTAGE IN CHIASMATA 1 ORTHOLOG"/>
    <property type="match status" value="1"/>
</dbReference>
<keyword evidence="3" id="KW-1185">Reference proteome</keyword>
<dbReference type="GO" id="GO:0000712">
    <property type="term" value="P:resolution of meiotic recombination intermediates"/>
    <property type="evidence" value="ECO:0007669"/>
    <property type="project" value="InterPro"/>
</dbReference>
<feature type="compositionally biased region" description="Low complexity" evidence="1">
    <location>
        <begin position="586"/>
        <end position="599"/>
    </location>
</feature>
<sequence length="753" mass="83968">MFEVCLAATLLWFMNRVMTMRFFFTFKETDPSASSSPSTHLERIPFTLFVTEGLLDRSSLLQTLESVYNLTMIERRHSPSLKMLGGAHQYAVITVDESTAVLLQDVDELAMERASERVVMRLIALSLQYSCCWFILHLPSARYSCFSVQILNNVALVYSAVVLFGMKSEEFSVKVLVVSEEEDTARWIYQIAYHTMMSSEGDPQSYLDREWLSVLPSEEEGCLVRFPCVSPLVAQIMLRRAPSLPWLLGASLTELQQLLPEVPQKVIKLFTDTTGLYALGSSAPQPGPVPAPDPQCRPEPRPQPELPQMGQVNVHDHWSSTIQKPLDEPQTSYHSHDPQQDGLFLRTSSAGQSDAVFHRKEDWGQTGNSSAGQSDAVFHRKEDWGQTGNSGGGQSDAVFHRKEDWVQTGNSSAGQSDAVFHRKEDWCQTGNSSRSQSDAVFHRKEDWGQTGFSSAGQSDAVFHRKEDWGQTGNSSVGQSNAFFHSKEDWGQTGNSSAGHSDALFHSKEHWGQTGNSSAGQSDAVFHRKEDWGQTGNSSVDQSDAFFHRKEDWSQTGNSSADQSDAVFHRKEDWSETGSAGLNFSRTSFSPATTAAPSAPQDFQHNPWHMEVEENRYFPRRREACDWNSKISQKESASSMQETQATSPFQRFPSGRQPLPYFQSQTPASLPCGPAHGVASSPVSRWTGKLISEAYRFSSGTNGSSMRAEQDRKRRAGLSPLESPTSGFPQTKKGKLLYEKVPGRSDGQTRLRFF</sequence>
<feature type="compositionally biased region" description="Polar residues" evidence="1">
    <location>
        <begin position="634"/>
        <end position="648"/>
    </location>
</feature>
<dbReference type="InterPro" id="IPR039991">
    <property type="entry name" value="SHOC1"/>
</dbReference>
<dbReference type="GeneID" id="105902880"/>
<dbReference type="Proteomes" id="UP000515152">
    <property type="component" value="Chromosome 7"/>
</dbReference>
<dbReference type="AlphaFoldDB" id="A0A6P8FQK5"/>
<dbReference type="PANTHER" id="PTHR35668">
    <property type="entry name" value="PROTEIN SHORTAGE IN CHIASMATA 1 ORTHOLOG"/>
    <property type="match status" value="1"/>
</dbReference>
<feature type="compositionally biased region" description="Pro residues" evidence="1">
    <location>
        <begin position="285"/>
        <end position="295"/>
    </location>
</feature>
<evidence type="ECO:0000256" key="2">
    <source>
        <dbReference type="SAM" id="SignalP"/>
    </source>
</evidence>
<dbReference type="RefSeq" id="XP_031425821.1">
    <property type="nucleotide sequence ID" value="XM_031569961.2"/>
</dbReference>
<reference evidence="4" key="1">
    <citation type="submission" date="2025-08" db="UniProtKB">
        <authorList>
            <consortium name="RefSeq"/>
        </authorList>
    </citation>
    <scope>IDENTIFICATION</scope>
</reference>
<name>A0A6P8FQK5_CLUHA</name>
<dbReference type="KEGG" id="char:105902880"/>
<evidence type="ECO:0000313" key="4">
    <source>
        <dbReference type="RefSeq" id="XP_031425821.1"/>
    </source>
</evidence>
<feature type="signal peptide" evidence="2">
    <location>
        <begin position="1"/>
        <end position="19"/>
    </location>
</feature>
<evidence type="ECO:0000313" key="3">
    <source>
        <dbReference type="Proteomes" id="UP000515152"/>
    </source>
</evidence>
<accession>A0A6P8FQK5</accession>
<keyword evidence="2" id="KW-0732">Signal</keyword>
<feature type="compositionally biased region" description="Polar residues" evidence="1">
    <location>
        <begin position="324"/>
        <end position="333"/>
    </location>
</feature>
<feature type="compositionally biased region" description="Polar residues" evidence="1">
    <location>
        <begin position="575"/>
        <end position="585"/>
    </location>
</feature>